<proteinExistence type="predicted"/>
<organism evidence="1 2">
    <name type="scientific">Candidatus Thiomargarita nelsonii</name>
    <dbReference type="NCBI Taxonomy" id="1003181"/>
    <lineage>
        <taxon>Bacteria</taxon>
        <taxon>Pseudomonadati</taxon>
        <taxon>Pseudomonadota</taxon>
        <taxon>Gammaproteobacteria</taxon>
        <taxon>Thiotrichales</taxon>
        <taxon>Thiotrichaceae</taxon>
        <taxon>Thiomargarita</taxon>
    </lineage>
</organism>
<evidence type="ECO:0000313" key="1">
    <source>
        <dbReference type="EMBL" id="KHD11914.1"/>
    </source>
</evidence>
<comment type="caution">
    <text evidence="1">The sequence shown here is derived from an EMBL/GenBank/DDBJ whole genome shotgun (WGS) entry which is preliminary data.</text>
</comment>
<accession>A0A0A6RNQ2</accession>
<keyword evidence="2" id="KW-1185">Reference proteome</keyword>
<dbReference type="Proteomes" id="UP000030428">
    <property type="component" value="Unassembled WGS sequence"/>
</dbReference>
<reference evidence="1 2" key="1">
    <citation type="journal article" date="2016" name="Front. Microbiol.">
        <title>Single-Cell (Meta-)Genomics of a Dimorphic Candidatus Thiomargarita nelsonii Reveals Genomic Plasticity.</title>
        <authorList>
            <person name="Flood B.E."/>
            <person name="Fliss P."/>
            <person name="Jones D.S."/>
            <person name="Dick G.J."/>
            <person name="Jain S."/>
            <person name="Kaster A.K."/>
            <person name="Winkel M."/>
            <person name="Mussmann M."/>
            <person name="Bailey J."/>
        </authorList>
    </citation>
    <scope>NUCLEOTIDE SEQUENCE [LARGE SCALE GENOMIC DNA]</scope>
    <source>
        <strain evidence="1">Hydrate Ridge</strain>
    </source>
</reference>
<gene>
    <name evidence="1" type="ORF">PN36_30795</name>
</gene>
<evidence type="ECO:0000313" key="2">
    <source>
        <dbReference type="Proteomes" id="UP000030428"/>
    </source>
</evidence>
<sequence>MTDVTVLEFTNSTAVLKDHFGYDALKGVLARYKKSERKRVDYLEVLEINDRKKPVFLNIVNLLRKMLKGFLNVAKEVFDPPIKPRKEIGSRTEIKEWMR</sequence>
<dbReference type="AlphaFoldDB" id="A0A0A6RNQ2"/>
<protein>
    <submittedName>
        <fullName evidence="1">Uncharacterized protein</fullName>
    </submittedName>
</protein>
<dbReference type="EMBL" id="JSZA02000234">
    <property type="protein sequence ID" value="KHD11914.1"/>
    <property type="molecule type" value="Genomic_DNA"/>
</dbReference>
<name>A0A0A6RNQ2_9GAMM</name>